<organism evidence="1 2">
    <name type="scientific">Vararia minispora EC-137</name>
    <dbReference type="NCBI Taxonomy" id="1314806"/>
    <lineage>
        <taxon>Eukaryota</taxon>
        <taxon>Fungi</taxon>
        <taxon>Dikarya</taxon>
        <taxon>Basidiomycota</taxon>
        <taxon>Agaricomycotina</taxon>
        <taxon>Agaricomycetes</taxon>
        <taxon>Russulales</taxon>
        <taxon>Lachnocladiaceae</taxon>
        <taxon>Vararia</taxon>
    </lineage>
</organism>
<reference evidence="1" key="1">
    <citation type="submission" date="2021-02" db="EMBL/GenBank/DDBJ databases">
        <authorList>
            <consortium name="DOE Joint Genome Institute"/>
            <person name="Ahrendt S."/>
            <person name="Looney B.P."/>
            <person name="Miyauchi S."/>
            <person name="Morin E."/>
            <person name="Drula E."/>
            <person name="Courty P.E."/>
            <person name="Chicoki N."/>
            <person name="Fauchery L."/>
            <person name="Kohler A."/>
            <person name="Kuo A."/>
            <person name="Labutti K."/>
            <person name="Pangilinan J."/>
            <person name="Lipzen A."/>
            <person name="Riley R."/>
            <person name="Andreopoulos W."/>
            <person name="He G."/>
            <person name="Johnson J."/>
            <person name="Barry K.W."/>
            <person name="Grigoriev I.V."/>
            <person name="Nagy L."/>
            <person name="Hibbett D."/>
            <person name="Henrissat B."/>
            <person name="Matheny P.B."/>
            <person name="Labbe J."/>
            <person name="Martin F."/>
        </authorList>
    </citation>
    <scope>NUCLEOTIDE SEQUENCE</scope>
    <source>
        <strain evidence="1">EC-137</strain>
    </source>
</reference>
<reference evidence="1" key="2">
    <citation type="journal article" date="2022" name="New Phytol.">
        <title>Evolutionary transition to the ectomycorrhizal habit in the genomes of a hyperdiverse lineage of mushroom-forming fungi.</title>
        <authorList>
            <person name="Looney B."/>
            <person name="Miyauchi S."/>
            <person name="Morin E."/>
            <person name="Drula E."/>
            <person name="Courty P.E."/>
            <person name="Kohler A."/>
            <person name="Kuo A."/>
            <person name="LaButti K."/>
            <person name="Pangilinan J."/>
            <person name="Lipzen A."/>
            <person name="Riley R."/>
            <person name="Andreopoulos W."/>
            <person name="He G."/>
            <person name="Johnson J."/>
            <person name="Nolan M."/>
            <person name="Tritt A."/>
            <person name="Barry K.W."/>
            <person name="Grigoriev I.V."/>
            <person name="Nagy L.G."/>
            <person name="Hibbett D."/>
            <person name="Henrissat B."/>
            <person name="Matheny P.B."/>
            <person name="Labbe J."/>
            <person name="Martin F.M."/>
        </authorList>
    </citation>
    <scope>NUCLEOTIDE SEQUENCE</scope>
    <source>
        <strain evidence="1">EC-137</strain>
    </source>
</reference>
<protein>
    <submittedName>
        <fullName evidence="1">Uncharacterized protein</fullName>
    </submittedName>
</protein>
<keyword evidence="2" id="KW-1185">Reference proteome</keyword>
<comment type="caution">
    <text evidence="1">The sequence shown here is derived from an EMBL/GenBank/DDBJ whole genome shotgun (WGS) entry which is preliminary data.</text>
</comment>
<sequence>MVVLRRASLDTLPYDLLLTVIEFLDIQDIQALHLTSKAFRQAISSQTARRTLVFSLLRRCRPLPLLGFQRITDLTGDELLQHVVKATLLERAWLRRTPVPSRHPPFYPASASRPDTEYKWYKVIDSPVEDGVDWLSPITPSYTLCSTKSGRLVCWDVVTNTHAAEWNPGERWSLWKCRIEYGQKMVYLAMARTNDEDIGREDRVMEFKLMRINFSAEGRLAQTVKPFFEDLRTFPSAGSVMNVFLLDPAQRLLATFMWMDASRTIGLFVLADWDDNEYVFVDTKLPCVRSLYGIWSCILDGDNIVIHNEEGSSAQQHVYPIPILKKYSTYFKRGTPPVVCGELRPMQSVSRPFVFPVLPPSSHQPAFPSNFIGSQATEHHAFEFIEPPAPVTLPTGHSGPIPDPFPPPWFPEGANFVRQWWPTLPGVPRVSCSAVLYALHDHMSSRTKYVLSQHYFSVPLCPPSPPPPAEDMLMRKFFVSKPFELVCVTDSADGEGAEEADPIRPRPLLAVDFGFAAWIEFEDEPTVSDAMCLRCVAFPSVRVEANGALCATSIDRVNVEGLLKGQEPHWMEGRVRTLEVPPELDLRNVESLNIDQSQGAVIVSVMDGKIFVLYYQ</sequence>
<accession>A0ACB8QKN3</accession>
<evidence type="ECO:0000313" key="2">
    <source>
        <dbReference type="Proteomes" id="UP000814128"/>
    </source>
</evidence>
<proteinExistence type="predicted"/>
<evidence type="ECO:0000313" key="1">
    <source>
        <dbReference type="EMBL" id="KAI0032396.1"/>
    </source>
</evidence>
<name>A0ACB8QKN3_9AGAM</name>
<dbReference type="EMBL" id="MU273547">
    <property type="protein sequence ID" value="KAI0032396.1"/>
    <property type="molecule type" value="Genomic_DNA"/>
</dbReference>
<dbReference type="Proteomes" id="UP000814128">
    <property type="component" value="Unassembled WGS sequence"/>
</dbReference>
<gene>
    <name evidence="1" type="ORF">K488DRAFT_50010</name>
</gene>